<proteinExistence type="predicted"/>
<dbReference type="AlphaFoldDB" id="A0A645HJ55"/>
<accession>A0A645HJ55</accession>
<gene>
    <name evidence="1" type="ORF">SDC9_186571</name>
</gene>
<reference evidence="1" key="1">
    <citation type="submission" date="2019-08" db="EMBL/GenBank/DDBJ databases">
        <authorList>
            <person name="Kucharzyk K."/>
            <person name="Murdoch R.W."/>
            <person name="Higgins S."/>
            <person name="Loffler F."/>
        </authorList>
    </citation>
    <scope>NUCLEOTIDE SEQUENCE</scope>
</reference>
<organism evidence="1">
    <name type="scientific">bioreactor metagenome</name>
    <dbReference type="NCBI Taxonomy" id="1076179"/>
    <lineage>
        <taxon>unclassified sequences</taxon>
        <taxon>metagenomes</taxon>
        <taxon>ecological metagenomes</taxon>
    </lineage>
</organism>
<dbReference type="EMBL" id="VSSQ01094635">
    <property type="protein sequence ID" value="MPN39045.1"/>
    <property type="molecule type" value="Genomic_DNA"/>
</dbReference>
<name>A0A645HJ55_9ZZZZ</name>
<sequence>MSTKTPECWASDPNARAVRIEVSAEQSLLLPFDQFAFAELKCEGKEQRLRLVFATHEVTLRGHSLRRIETTMQRMELGLLSVLAGNQRSLVTDGQPAISEIVVKEVAANDTQPEREKA</sequence>
<comment type="caution">
    <text evidence="1">The sequence shown here is derived from an EMBL/GenBank/DDBJ whole genome shotgun (WGS) entry which is preliminary data.</text>
</comment>
<protein>
    <submittedName>
        <fullName evidence="1">Uncharacterized protein</fullName>
    </submittedName>
</protein>
<evidence type="ECO:0000313" key="1">
    <source>
        <dbReference type="EMBL" id="MPN39045.1"/>
    </source>
</evidence>